<evidence type="ECO:0000256" key="6">
    <source>
        <dbReference type="ARBA" id="ARBA00022853"/>
    </source>
</evidence>
<sequence length="224" mass="23819">MRPAIGLVYDGHAQHLPPASARATHIETPERVSVIYRALGKARLLDRLTRVAPREATRAEAEAVHTAEHLDALEALADAEPSLRGAWRGGAGGGWSLGRDMFHDAQTACAARRAAGGVVALTEAVLRGEISSGFALVRPPGHHACEDRMAGFCFLNSVAVAARAALSPRGGLRRVLVVDWDVHHGDGTQAIFEEDPAVLFFSLHRFGRGFFPGAAARSRAPGRG</sequence>
<evidence type="ECO:0000313" key="11">
    <source>
        <dbReference type="EnsemblProtists" id="EOD37671"/>
    </source>
</evidence>
<dbReference type="GeneID" id="17282940"/>
<accession>A0A0D3KPI6</accession>
<keyword evidence="4" id="KW-0678">Repressor</keyword>
<keyword evidence="7" id="KW-0805">Transcription regulation</keyword>
<dbReference type="InterPro" id="IPR000286">
    <property type="entry name" value="HDACs"/>
</dbReference>
<dbReference type="PANTHER" id="PTHR10625">
    <property type="entry name" value="HISTONE DEACETYLASE HDAC1-RELATED"/>
    <property type="match status" value="1"/>
</dbReference>
<dbReference type="Pfam" id="PF00850">
    <property type="entry name" value="Hist_deacetyl"/>
    <property type="match status" value="1"/>
</dbReference>
<dbReference type="PANTHER" id="PTHR10625:SF5">
    <property type="entry name" value="HISTONE DEACETYLASE"/>
    <property type="match status" value="1"/>
</dbReference>
<keyword evidence="5" id="KW-0378">Hydrolase</keyword>
<dbReference type="PRINTS" id="PR01270">
    <property type="entry name" value="HDASUPER"/>
</dbReference>
<keyword evidence="6" id="KW-0156">Chromatin regulator</keyword>
<proteinExistence type="inferred from homology"/>
<evidence type="ECO:0000256" key="3">
    <source>
        <dbReference type="ARBA" id="ARBA00012111"/>
    </source>
</evidence>
<keyword evidence="12" id="KW-1185">Reference proteome</keyword>
<dbReference type="InterPro" id="IPR023801">
    <property type="entry name" value="His_deacetylse_dom"/>
</dbReference>
<evidence type="ECO:0000256" key="8">
    <source>
        <dbReference type="ARBA" id="ARBA00023163"/>
    </source>
</evidence>
<dbReference type="GO" id="GO:0005737">
    <property type="term" value="C:cytoplasm"/>
    <property type="evidence" value="ECO:0007669"/>
    <property type="project" value="TreeGrafter"/>
</dbReference>
<comment type="subcellular location">
    <subcellularLocation>
        <location evidence="1">Nucleus</location>
    </subcellularLocation>
</comment>
<dbReference type="InterPro" id="IPR037138">
    <property type="entry name" value="His_deacetylse_dom_sf"/>
</dbReference>
<dbReference type="PaxDb" id="2903-EOD37671"/>
<dbReference type="AlphaFoldDB" id="A0A0D3KPI6"/>
<dbReference type="OMA" id="GHHACED"/>
<dbReference type="HOGENOM" id="CLU_087133_0_0_1"/>
<dbReference type="GO" id="GO:0000118">
    <property type="term" value="C:histone deacetylase complex"/>
    <property type="evidence" value="ECO:0007669"/>
    <property type="project" value="TreeGrafter"/>
</dbReference>
<dbReference type="GO" id="GO:0141221">
    <property type="term" value="F:histone deacetylase activity, hydrolytic mechanism"/>
    <property type="evidence" value="ECO:0007669"/>
    <property type="project" value="UniProtKB-EC"/>
</dbReference>
<keyword evidence="8" id="KW-0804">Transcription</keyword>
<evidence type="ECO:0000256" key="4">
    <source>
        <dbReference type="ARBA" id="ARBA00022491"/>
    </source>
</evidence>
<evidence type="ECO:0000256" key="2">
    <source>
        <dbReference type="ARBA" id="ARBA00007738"/>
    </source>
</evidence>
<dbReference type="STRING" id="2903.R1FPV2"/>
<reference evidence="12" key="1">
    <citation type="journal article" date="2013" name="Nature">
        <title>Pan genome of the phytoplankton Emiliania underpins its global distribution.</title>
        <authorList>
            <person name="Read B.A."/>
            <person name="Kegel J."/>
            <person name="Klute M.J."/>
            <person name="Kuo A."/>
            <person name="Lefebvre S.C."/>
            <person name="Maumus F."/>
            <person name="Mayer C."/>
            <person name="Miller J."/>
            <person name="Monier A."/>
            <person name="Salamov A."/>
            <person name="Young J."/>
            <person name="Aguilar M."/>
            <person name="Claverie J.M."/>
            <person name="Frickenhaus S."/>
            <person name="Gonzalez K."/>
            <person name="Herman E.K."/>
            <person name="Lin Y.C."/>
            <person name="Napier J."/>
            <person name="Ogata H."/>
            <person name="Sarno A.F."/>
            <person name="Shmutz J."/>
            <person name="Schroeder D."/>
            <person name="de Vargas C."/>
            <person name="Verret F."/>
            <person name="von Dassow P."/>
            <person name="Valentin K."/>
            <person name="Van de Peer Y."/>
            <person name="Wheeler G."/>
            <person name="Dacks J.B."/>
            <person name="Delwiche C.F."/>
            <person name="Dyhrman S.T."/>
            <person name="Glockner G."/>
            <person name="John U."/>
            <person name="Richards T."/>
            <person name="Worden A.Z."/>
            <person name="Zhang X."/>
            <person name="Grigoriev I.V."/>
            <person name="Allen A.E."/>
            <person name="Bidle K."/>
            <person name="Borodovsky M."/>
            <person name="Bowler C."/>
            <person name="Brownlee C."/>
            <person name="Cock J.M."/>
            <person name="Elias M."/>
            <person name="Gladyshev V.N."/>
            <person name="Groth M."/>
            <person name="Guda C."/>
            <person name="Hadaegh A."/>
            <person name="Iglesias-Rodriguez M.D."/>
            <person name="Jenkins J."/>
            <person name="Jones B.M."/>
            <person name="Lawson T."/>
            <person name="Leese F."/>
            <person name="Lindquist E."/>
            <person name="Lobanov A."/>
            <person name="Lomsadze A."/>
            <person name="Malik S.B."/>
            <person name="Marsh M.E."/>
            <person name="Mackinder L."/>
            <person name="Mock T."/>
            <person name="Mueller-Roeber B."/>
            <person name="Pagarete A."/>
            <person name="Parker M."/>
            <person name="Probert I."/>
            <person name="Quesneville H."/>
            <person name="Raines C."/>
            <person name="Rensing S.A."/>
            <person name="Riano-Pachon D.M."/>
            <person name="Richier S."/>
            <person name="Rokitta S."/>
            <person name="Shiraiwa Y."/>
            <person name="Soanes D.M."/>
            <person name="van der Giezen M."/>
            <person name="Wahlund T.M."/>
            <person name="Williams B."/>
            <person name="Wilson W."/>
            <person name="Wolfe G."/>
            <person name="Wurch L.L."/>
        </authorList>
    </citation>
    <scope>NUCLEOTIDE SEQUENCE</scope>
</reference>
<evidence type="ECO:0000256" key="9">
    <source>
        <dbReference type="ARBA" id="ARBA00023242"/>
    </source>
</evidence>
<organism evidence="11 12">
    <name type="scientific">Emiliania huxleyi (strain CCMP1516)</name>
    <dbReference type="NCBI Taxonomy" id="280463"/>
    <lineage>
        <taxon>Eukaryota</taxon>
        <taxon>Haptista</taxon>
        <taxon>Haptophyta</taxon>
        <taxon>Prymnesiophyceae</taxon>
        <taxon>Isochrysidales</taxon>
        <taxon>Noelaerhabdaceae</taxon>
        <taxon>Emiliania</taxon>
    </lineage>
</organism>
<dbReference type="Proteomes" id="UP000013827">
    <property type="component" value="Unassembled WGS sequence"/>
</dbReference>
<dbReference type="GO" id="GO:0040029">
    <property type="term" value="P:epigenetic regulation of gene expression"/>
    <property type="evidence" value="ECO:0007669"/>
    <property type="project" value="TreeGrafter"/>
</dbReference>
<name>A0A0D3KPI6_EMIH1</name>
<dbReference type="KEGG" id="ehx:EMIHUDRAFT_454839"/>
<dbReference type="InterPro" id="IPR023696">
    <property type="entry name" value="Ureohydrolase_dom_sf"/>
</dbReference>
<evidence type="ECO:0000313" key="12">
    <source>
        <dbReference type="Proteomes" id="UP000013827"/>
    </source>
</evidence>
<dbReference type="SUPFAM" id="SSF52768">
    <property type="entry name" value="Arginase/deacetylase"/>
    <property type="match status" value="1"/>
</dbReference>
<feature type="domain" description="Histone deacetylase" evidence="10">
    <location>
        <begin position="25"/>
        <end position="216"/>
    </location>
</feature>
<evidence type="ECO:0000256" key="5">
    <source>
        <dbReference type="ARBA" id="ARBA00022801"/>
    </source>
</evidence>
<evidence type="ECO:0000259" key="10">
    <source>
        <dbReference type="Pfam" id="PF00850"/>
    </source>
</evidence>
<comment type="similarity">
    <text evidence="2">Belongs to the histone deacetylase family. HD type 2 subfamily.</text>
</comment>
<keyword evidence="9" id="KW-0539">Nucleus</keyword>
<reference evidence="11" key="2">
    <citation type="submission" date="2024-10" db="UniProtKB">
        <authorList>
            <consortium name="EnsemblProtists"/>
        </authorList>
    </citation>
    <scope>IDENTIFICATION</scope>
</reference>
<evidence type="ECO:0000256" key="1">
    <source>
        <dbReference type="ARBA" id="ARBA00004123"/>
    </source>
</evidence>
<dbReference type="EC" id="3.5.1.98" evidence="3"/>
<dbReference type="EnsemblProtists" id="EOD37671">
    <property type="protein sequence ID" value="EOD37671"/>
    <property type="gene ID" value="EMIHUDRAFT_454839"/>
</dbReference>
<protein>
    <recommendedName>
        <fullName evidence="3">histone deacetylase</fullName>
        <ecNumber evidence="3">3.5.1.98</ecNumber>
    </recommendedName>
</protein>
<dbReference type="eggNOG" id="KOG1343">
    <property type="taxonomic scope" value="Eukaryota"/>
</dbReference>
<dbReference type="Gene3D" id="3.40.800.20">
    <property type="entry name" value="Histone deacetylase domain"/>
    <property type="match status" value="1"/>
</dbReference>
<evidence type="ECO:0000256" key="7">
    <source>
        <dbReference type="ARBA" id="ARBA00023015"/>
    </source>
</evidence>
<dbReference type="RefSeq" id="XP_005790100.1">
    <property type="nucleotide sequence ID" value="XM_005790043.1"/>
</dbReference>